<evidence type="ECO:0000313" key="2">
    <source>
        <dbReference type="EMBL" id="AKB36147.1"/>
    </source>
</evidence>
<protein>
    <recommendedName>
        <fullName evidence="4">S-layer family duplication domain-containing protein</fullName>
    </recommendedName>
</protein>
<name>A0A0E3PNR9_9EURY</name>
<accession>A0A0E3PNR9</accession>
<dbReference type="HOGENOM" id="CLU_093721_0_0_2"/>
<sequence>MRKLNILLIKLNILLILSAIFLLLYATGPAVALLTPEAAEISYQINASDKIVIGTVSDIQEHYDHTIFTITVEEWLYNPFPAETIDVRTETGKYLWTEDQAEFTLNESVLLMLRNEDPEKQLFSVSVGSPGKHPSSDRDAVIEELKIQGKWQEENQTGNTETADEQPIGPNSSSDTKSIPFTGILWAAATLLGAVEYTGKKKQHKT</sequence>
<dbReference type="EMBL" id="CP009508">
    <property type="protein sequence ID" value="AKB36147.1"/>
    <property type="molecule type" value="Genomic_DNA"/>
</dbReference>
<dbReference type="GeneID" id="24871162"/>
<evidence type="ECO:0000313" key="3">
    <source>
        <dbReference type="Proteomes" id="UP000033123"/>
    </source>
</evidence>
<dbReference type="Proteomes" id="UP000033123">
    <property type="component" value="Chromosome"/>
</dbReference>
<gene>
    <name evidence="2" type="ORF">MSSAC_1557</name>
</gene>
<dbReference type="AlphaFoldDB" id="A0A0E3PNR9"/>
<dbReference type="RefSeq" id="WP_231593672.1">
    <property type="nucleotide sequence ID" value="NZ_CP009508.1"/>
</dbReference>
<dbReference type="PATRIC" id="fig|1434118.4.peg.1985"/>
<evidence type="ECO:0000256" key="1">
    <source>
        <dbReference type="SAM" id="MobiDB-lite"/>
    </source>
</evidence>
<proteinExistence type="predicted"/>
<evidence type="ECO:0008006" key="4">
    <source>
        <dbReference type="Google" id="ProtNLM"/>
    </source>
</evidence>
<reference evidence="2 3" key="1">
    <citation type="submission" date="2014-07" db="EMBL/GenBank/DDBJ databases">
        <title>Methanogenic archaea and the global carbon cycle.</title>
        <authorList>
            <person name="Henriksen J.R."/>
            <person name="Luke J."/>
            <person name="Reinhart S."/>
            <person name="Benedict M.N."/>
            <person name="Youngblut N.D."/>
            <person name="Metcalf M.E."/>
            <person name="Whitaker R.J."/>
            <person name="Metcalf W.W."/>
        </authorList>
    </citation>
    <scope>NUCLEOTIDE SEQUENCE [LARGE SCALE GENOMIC DNA]</scope>
    <source>
        <strain evidence="2 3">C2J</strain>
    </source>
</reference>
<dbReference type="KEGG" id="msj:MSSAC_1557"/>
<organism evidence="2 3">
    <name type="scientific">Methanosarcina siciliae C2J</name>
    <dbReference type="NCBI Taxonomy" id="1434118"/>
    <lineage>
        <taxon>Archaea</taxon>
        <taxon>Methanobacteriati</taxon>
        <taxon>Methanobacteriota</taxon>
        <taxon>Stenosarchaea group</taxon>
        <taxon>Methanomicrobia</taxon>
        <taxon>Methanosarcinales</taxon>
        <taxon>Methanosarcinaceae</taxon>
        <taxon>Methanosarcina</taxon>
    </lineage>
</organism>
<feature type="region of interest" description="Disordered" evidence="1">
    <location>
        <begin position="150"/>
        <end position="176"/>
    </location>
</feature>